<dbReference type="GO" id="GO:0051539">
    <property type="term" value="F:4 iron, 4 sulfur cluster binding"/>
    <property type="evidence" value="ECO:0007669"/>
    <property type="project" value="UniProtKB-UniRule"/>
</dbReference>
<feature type="domain" description="DNA primase large subunit C-terminal" evidence="9">
    <location>
        <begin position="202"/>
        <end position="333"/>
    </location>
</feature>
<dbReference type="HAMAP" id="MF_00701">
    <property type="entry name" value="DNA_primase_lrg_arc"/>
    <property type="match status" value="1"/>
</dbReference>
<evidence type="ECO:0000313" key="10">
    <source>
        <dbReference type="EMBL" id="ACX72502.1"/>
    </source>
</evidence>
<evidence type="ECO:0000259" key="9">
    <source>
        <dbReference type="Pfam" id="PF04104"/>
    </source>
</evidence>
<keyword evidence="2 7" id="KW-0639">Primosome</keyword>
<dbReference type="GO" id="GO:1990077">
    <property type="term" value="C:primosome complex"/>
    <property type="evidence" value="ECO:0007669"/>
    <property type="project" value="UniProtKB-KW"/>
</dbReference>
<evidence type="ECO:0000256" key="5">
    <source>
        <dbReference type="ARBA" id="ARBA00023004"/>
    </source>
</evidence>
<reference evidence="10" key="1">
    <citation type="submission" date="2009-10" db="EMBL/GenBank/DDBJ databases">
        <title>Complete sequence of chromosome of Methanocaldococcus vulcanius M7.</title>
        <authorList>
            <consortium name="US DOE Joint Genome Institute"/>
            <person name="Lucas S."/>
            <person name="Copeland A."/>
            <person name="Lapidus A."/>
            <person name="Glavina del Rio T."/>
            <person name="Dalin E."/>
            <person name="Tice H."/>
            <person name="Bruce D."/>
            <person name="Goodwin L."/>
            <person name="Pitluck S."/>
            <person name="Lcollab F.I."/>
            <person name="Brettin T."/>
            <person name="Detter J.C."/>
            <person name="Han C."/>
            <person name="Tapia R."/>
            <person name="Kuske C.R."/>
            <person name="Schmutz J."/>
            <person name="Larimer F."/>
            <person name="Land M."/>
            <person name="Hauser L."/>
            <person name="Kyrpides N."/>
            <person name="Ovchinikova G."/>
            <person name="Sieprawska-Lupa M."/>
            <person name="Whitman W.B."/>
            <person name="Woyke T."/>
        </authorList>
    </citation>
    <scope>NUCLEOTIDE SEQUENCE [LARGE SCALE GENOMIC DNA]</scope>
    <source>
        <strain evidence="10">M7</strain>
    </source>
</reference>
<keyword evidence="8" id="KW-0175">Coiled coil</keyword>
<dbReference type="EMBL" id="CP001787">
    <property type="protein sequence ID" value="ACX72502.1"/>
    <property type="molecule type" value="Genomic_DNA"/>
</dbReference>
<dbReference type="InterPro" id="IPR023642">
    <property type="entry name" value="DNA_primase_lsu_PriL"/>
</dbReference>
<dbReference type="InterPro" id="IPR058560">
    <property type="entry name" value="DNA_primase_C"/>
</dbReference>
<evidence type="ECO:0000256" key="3">
    <source>
        <dbReference type="ARBA" id="ARBA00022705"/>
    </source>
</evidence>
<evidence type="ECO:0000256" key="4">
    <source>
        <dbReference type="ARBA" id="ARBA00022723"/>
    </source>
</evidence>
<dbReference type="HOGENOM" id="CLU_759942_0_0_2"/>
<keyword evidence="5 7" id="KW-0408">Iron</keyword>
<accession>C9RG00</accession>
<comment type="function">
    <text evidence="7">Regulatory subunit of DNA primase, an RNA polymerase that catalyzes the synthesis of short RNA molecules used as primers for DNA polymerase during DNA replication. Stabilizes and modulates the activity of the small subunit, increasing the rate of DNA synthesis, and conferring RNA synthesis capability. The DNA polymerase activity may enable DNA primase to also catalyze primer extension after primer synthesis. May also play a role in DNA repair.</text>
</comment>
<feature type="coiled-coil region" evidence="8">
    <location>
        <begin position="355"/>
        <end position="382"/>
    </location>
</feature>
<evidence type="ECO:0000256" key="2">
    <source>
        <dbReference type="ARBA" id="ARBA00022515"/>
    </source>
</evidence>
<comment type="cofactor">
    <cofactor evidence="7">
        <name>[4Fe-4S] cluster</name>
        <dbReference type="ChEBI" id="CHEBI:49883"/>
    </cofactor>
    <text evidence="7">Binds 1 [4Fe-4S] cluster.</text>
</comment>
<keyword evidence="1 7" id="KW-0004">4Fe-4S</keyword>
<protein>
    <recommendedName>
        <fullName evidence="7">DNA primase large subunit PriL</fullName>
    </recommendedName>
</protein>
<feature type="binding site" evidence="7">
    <location>
        <position position="334"/>
    </location>
    <ligand>
        <name>[4Fe-4S] cluster</name>
        <dbReference type="ChEBI" id="CHEBI:49883"/>
    </ligand>
</feature>
<keyword evidence="11" id="KW-1185">Reference proteome</keyword>
<dbReference type="Pfam" id="PF04104">
    <property type="entry name" value="DNA_primase_lrg"/>
    <property type="match status" value="1"/>
</dbReference>
<gene>
    <name evidence="7" type="primary">priL</name>
    <name evidence="10" type="ordered locus">Metvu_0643</name>
</gene>
<name>C9RG00_METVM</name>
<dbReference type="Proteomes" id="UP000002063">
    <property type="component" value="Chromosome"/>
</dbReference>
<organism evidence="10 11">
    <name type="scientific">Methanocaldococcus vulcanius (strain ATCC 700851 / DSM 12094 / M7)</name>
    <name type="common">Methanococcus vulcanius</name>
    <dbReference type="NCBI Taxonomy" id="579137"/>
    <lineage>
        <taxon>Archaea</taxon>
        <taxon>Methanobacteriati</taxon>
        <taxon>Methanobacteriota</taxon>
        <taxon>Methanomada group</taxon>
        <taxon>Methanococci</taxon>
        <taxon>Methanococcales</taxon>
        <taxon>Methanocaldococcaceae</taxon>
        <taxon>Methanocaldococcus</taxon>
    </lineage>
</organism>
<feature type="binding site" evidence="7">
    <location>
        <position position="328"/>
    </location>
    <ligand>
        <name>[4Fe-4S] cluster</name>
        <dbReference type="ChEBI" id="CHEBI:49883"/>
    </ligand>
</feature>
<comment type="similarity">
    <text evidence="7">Belongs to the eukaryotic-type primase large subunit family.</text>
</comment>
<dbReference type="RefSeq" id="WP_015732723.1">
    <property type="nucleotide sequence ID" value="NC_013407.1"/>
</dbReference>
<dbReference type="STRING" id="579137.Metvu_0643"/>
<proteinExistence type="inferred from homology"/>
<keyword evidence="4 7" id="KW-0479">Metal-binding</keyword>
<evidence type="ECO:0000256" key="7">
    <source>
        <dbReference type="HAMAP-Rule" id="MF_00701"/>
    </source>
</evidence>
<comment type="subunit">
    <text evidence="7">Heterodimer of a small subunit (PriS) and a large subunit (PriL).</text>
</comment>
<dbReference type="GeneID" id="8512977"/>
<feature type="binding site" evidence="7">
    <location>
        <position position="310"/>
    </location>
    <ligand>
        <name>[4Fe-4S] cluster</name>
        <dbReference type="ChEBI" id="CHEBI:49883"/>
    </ligand>
</feature>
<dbReference type="KEGG" id="mvu:Metvu_0643"/>
<dbReference type="eggNOG" id="arCOG03013">
    <property type="taxonomic scope" value="Archaea"/>
</dbReference>
<dbReference type="OrthoDB" id="46081at2157"/>
<evidence type="ECO:0000256" key="6">
    <source>
        <dbReference type="ARBA" id="ARBA00023014"/>
    </source>
</evidence>
<dbReference type="AlphaFoldDB" id="C9RG00"/>
<evidence type="ECO:0000256" key="1">
    <source>
        <dbReference type="ARBA" id="ARBA00022485"/>
    </source>
</evidence>
<dbReference type="GO" id="GO:0046872">
    <property type="term" value="F:metal ion binding"/>
    <property type="evidence" value="ECO:0007669"/>
    <property type="project" value="UniProtKB-KW"/>
</dbReference>
<keyword evidence="3 7" id="KW-0235">DNA replication</keyword>
<keyword evidence="6 7" id="KW-0411">Iron-sulfur</keyword>
<dbReference type="GO" id="GO:0003899">
    <property type="term" value="F:DNA-directed RNA polymerase activity"/>
    <property type="evidence" value="ECO:0007669"/>
    <property type="project" value="InterPro"/>
</dbReference>
<evidence type="ECO:0000256" key="8">
    <source>
        <dbReference type="SAM" id="Coils"/>
    </source>
</evidence>
<dbReference type="GO" id="GO:0006269">
    <property type="term" value="P:DNA replication, synthesis of primer"/>
    <property type="evidence" value="ECO:0007669"/>
    <property type="project" value="UniProtKB-UniRule"/>
</dbReference>
<evidence type="ECO:0000313" key="11">
    <source>
        <dbReference type="Proteomes" id="UP000002063"/>
    </source>
</evidence>
<feature type="binding site" evidence="7">
    <location>
        <position position="209"/>
    </location>
    <ligand>
        <name>[4Fe-4S] cluster</name>
        <dbReference type="ChEBI" id="CHEBI:49883"/>
    </ligand>
</feature>
<sequence>MIKLFKYIDEFKDLDFLNAVKTYKLPILSKLRSIFEEDIKFKKEYNEDLQNYSTIYQTDIEKLDELIDFLLIVILSHTPYFNAFIRRYSEIKKSEIAKDLKNYERVWEFIRIASRSGNNDLHLERLDLERGVVNIKDVKEIYAREMIRVELKDLGDMAKKVPLPDDSIIKNILDEITSYLKEKIKYKAVESIQAPIYEGEIPFDWHPPCIRGILNDILSGGSPSHYARRSFVVYWFCARFNPNLRPLDKDGNIINVSATDIASEEEIERFIDELIEMLFKNVEDFNEKKTRYYIMHNIGYKVGHGRLTHCEYCKNWKNDNGKGLNHYCNPDEICKKREIKHPLDYLCYNINLHLKNEKIKENLKIEEKAQKVEERVENENRQ</sequence>